<evidence type="ECO:0000313" key="2">
    <source>
        <dbReference type="Proteomes" id="UP000324222"/>
    </source>
</evidence>
<organism evidence="1 2">
    <name type="scientific">Portunus trituberculatus</name>
    <name type="common">Swimming crab</name>
    <name type="synonym">Neptunus trituberculatus</name>
    <dbReference type="NCBI Taxonomy" id="210409"/>
    <lineage>
        <taxon>Eukaryota</taxon>
        <taxon>Metazoa</taxon>
        <taxon>Ecdysozoa</taxon>
        <taxon>Arthropoda</taxon>
        <taxon>Crustacea</taxon>
        <taxon>Multicrustacea</taxon>
        <taxon>Malacostraca</taxon>
        <taxon>Eumalacostraca</taxon>
        <taxon>Eucarida</taxon>
        <taxon>Decapoda</taxon>
        <taxon>Pleocyemata</taxon>
        <taxon>Brachyura</taxon>
        <taxon>Eubrachyura</taxon>
        <taxon>Portunoidea</taxon>
        <taxon>Portunidae</taxon>
        <taxon>Portuninae</taxon>
        <taxon>Portunus</taxon>
    </lineage>
</organism>
<proteinExistence type="predicted"/>
<evidence type="ECO:0000313" key="1">
    <source>
        <dbReference type="EMBL" id="MPC38731.1"/>
    </source>
</evidence>
<accession>A0A5B7EVI9</accession>
<protein>
    <submittedName>
        <fullName evidence="1">Uncharacterized protein</fullName>
    </submittedName>
</protein>
<dbReference type="AlphaFoldDB" id="A0A5B7EVI9"/>
<name>A0A5B7EVI9_PORTR</name>
<gene>
    <name evidence="1" type="ORF">E2C01_032244</name>
</gene>
<comment type="caution">
    <text evidence="1">The sequence shown here is derived from an EMBL/GenBank/DDBJ whole genome shotgun (WGS) entry which is preliminary data.</text>
</comment>
<dbReference type="EMBL" id="VSRR010004155">
    <property type="protein sequence ID" value="MPC38731.1"/>
    <property type="molecule type" value="Genomic_DNA"/>
</dbReference>
<sequence length="72" mass="7855">MRVLFGKLHGRQVELLGGRSGCHCSIVVGAARCVSEGSVMARRESQGGGLQAYVGRRRFAAGRERRDVLVKR</sequence>
<reference evidence="1 2" key="1">
    <citation type="submission" date="2019-05" db="EMBL/GenBank/DDBJ databases">
        <title>Another draft genome of Portunus trituberculatus and its Hox gene families provides insights of decapod evolution.</title>
        <authorList>
            <person name="Jeong J.-H."/>
            <person name="Song I."/>
            <person name="Kim S."/>
            <person name="Choi T."/>
            <person name="Kim D."/>
            <person name="Ryu S."/>
            <person name="Kim W."/>
        </authorList>
    </citation>
    <scope>NUCLEOTIDE SEQUENCE [LARGE SCALE GENOMIC DNA]</scope>
    <source>
        <tissue evidence="1">Muscle</tissue>
    </source>
</reference>
<keyword evidence="2" id="KW-1185">Reference proteome</keyword>
<dbReference type="Proteomes" id="UP000324222">
    <property type="component" value="Unassembled WGS sequence"/>
</dbReference>